<organism evidence="2 3">
    <name type="scientific">Verruconis gallopava</name>
    <dbReference type="NCBI Taxonomy" id="253628"/>
    <lineage>
        <taxon>Eukaryota</taxon>
        <taxon>Fungi</taxon>
        <taxon>Dikarya</taxon>
        <taxon>Ascomycota</taxon>
        <taxon>Pezizomycotina</taxon>
        <taxon>Dothideomycetes</taxon>
        <taxon>Pleosporomycetidae</taxon>
        <taxon>Venturiales</taxon>
        <taxon>Sympoventuriaceae</taxon>
        <taxon>Verruconis</taxon>
    </lineage>
</organism>
<proteinExistence type="predicted"/>
<dbReference type="VEuPathDB" id="FungiDB:PV09_08161"/>
<dbReference type="EMBL" id="KN847565">
    <property type="protein sequence ID" value="KIW00271.1"/>
    <property type="molecule type" value="Genomic_DNA"/>
</dbReference>
<accession>A0A0D1XDG0</accession>
<reference evidence="2 3" key="1">
    <citation type="submission" date="2015-01" db="EMBL/GenBank/DDBJ databases">
        <title>The Genome Sequence of Ochroconis gallopava CBS43764.</title>
        <authorList>
            <consortium name="The Broad Institute Genomics Platform"/>
            <person name="Cuomo C."/>
            <person name="de Hoog S."/>
            <person name="Gorbushina A."/>
            <person name="Stielow B."/>
            <person name="Teixiera M."/>
            <person name="Abouelleil A."/>
            <person name="Chapman S.B."/>
            <person name="Priest M."/>
            <person name="Young S.K."/>
            <person name="Wortman J."/>
            <person name="Nusbaum C."/>
            <person name="Birren B."/>
        </authorList>
    </citation>
    <scope>NUCLEOTIDE SEQUENCE [LARGE SCALE GENOMIC DNA]</scope>
    <source>
        <strain evidence="2 3">CBS 43764</strain>
    </source>
</reference>
<dbReference type="InParanoid" id="A0A0D1XDG0"/>
<dbReference type="Proteomes" id="UP000053259">
    <property type="component" value="Unassembled WGS sequence"/>
</dbReference>
<protein>
    <submittedName>
        <fullName evidence="2">Uncharacterized protein</fullName>
    </submittedName>
</protein>
<feature type="region of interest" description="Disordered" evidence="1">
    <location>
        <begin position="1"/>
        <end position="71"/>
    </location>
</feature>
<evidence type="ECO:0000313" key="3">
    <source>
        <dbReference type="Proteomes" id="UP000053259"/>
    </source>
</evidence>
<dbReference type="RefSeq" id="XP_016210140.1">
    <property type="nucleotide sequence ID" value="XM_016362020.1"/>
</dbReference>
<dbReference type="AlphaFoldDB" id="A0A0D1XDG0"/>
<evidence type="ECO:0000256" key="1">
    <source>
        <dbReference type="SAM" id="MobiDB-lite"/>
    </source>
</evidence>
<feature type="compositionally biased region" description="Low complexity" evidence="1">
    <location>
        <begin position="41"/>
        <end position="53"/>
    </location>
</feature>
<dbReference type="HOGENOM" id="CLU_1185815_0_0_1"/>
<evidence type="ECO:0000313" key="2">
    <source>
        <dbReference type="EMBL" id="KIW00271.1"/>
    </source>
</evidence>
<keyword evidence="3" id="KW-1185">Reference proteome</keyword>
<dbReference type="GeneID" id="27316134"/>
<feature type="compositionally biased region" description="Basic and acidic residues" evidence="1">
    <location>
        <begin position="24"/>
        <end position="40"/>
    </location>
</feature>
<name>A0A0D1XDG0_9PEZI</name>
<gene>
    <name evidence="2" type="ORF">PV09_08161</name>
</gene>
<sequence length="234" mass="26706">MALHSSVLPHEKSTNAPELQATKRAVERTRRDSTTSRDDMASSAKARTRSSTPRTDEIMATLSQKPAQTKDRIRSELQRLERAIWHFEEFIPPSFRQPCSSSKRVQYRHPIERAWMRHIAVEGHGYCETAVDLQEDWGRTLIRDVLTETLGATEAVYMAAKKADCTRMLMYLYYMTDVLNLGWDPHEETEVRCGRSKLEMYIGSAALRGAVARRTIAECTRALNSELVKNWGGS</sequence>